<protein>
    <submittedName>
        <fullName evidence="2">Uncharacterized protein</fullName>
    </submittedName>
</protein>
<proteinExistence type="predicted"/>
<feature type="region of interest" description="Disordered" evidence="1">
    <location>
        <begin position="1"/>
        <end position="33"/>
    </location>
</feature>
<keyword evidence="3" id="KW-1185">Reference proteome</keyword>
<evidence type="ECO:0000256" key="1">
    <source>
        <dbReference type="SAM" id="MobiDB-lite"/>
    </source>
</evidence>
<evidence type="ECO:0000313" key="3">
    <source>
        <dbReference type="Proteomes" id="UP000427281"/>
    </source>
</evidence>
<dbReference type="Proteomes" id="UP000427281">
    <property type="component" value="Chromosome"/>
</dbReference>
<organism evidence="2 3">
    <name type="scientific">Gimesia benthica</name>
    <dbReference type="NCBI Taxonomy" id="2608982"/>
    <lineage>
        <taxon>Bacteria</taxon>
        <taxon>Pseudomonadati</taxon>
        <taxon>Planctomycetota</taxon>
        <taxon>Planctomycetia</taxon>
        <taxon>Planctomycetales</taxon>
        <taxon>Planctomycetaceae</taxon>
        <taxon>Gimesia</taxon>
    </lineage>
</organism>
<evidence type="ECO:0000313" key="2">
    <source>
        <dbReference type="EMBL" id="QGQ21941.1"/>
    </source>
</evidence>
<feature type="compositionally biased region" description="Basic residues" evidence="1">
    <location>
        <begin position="8"/>
        <end position="26"/>
    </location>
</feature>
<name>A0A6I6AA84_9PLAN</name>
<dbReference type="EMBL" id="CP043930">
    <property type="protein sequence ID" value="QGQ21941.1"/>
    <property type="molecule type" value="Genomic_DNA"/>
</dbReference>
<sequence>MSMPGTKFVKRQKKKKEKQLKRRKRQKQEAVHKAQRQRACRFPKFVVEPTLTADPEFIDAVYAAARKVNFYDCNNFDDFDREFWEAIATMGFQYVKHVWRKAGRPFAATSKNKLDCLYAVTQTKLAEAVYSQIPASIKDRFMPHHHFIIEPRDKVLQLHCHGLMTKPTSRGNIHFSLQTPFLESDAEKRALGFTTHALERICERIAPKWKIEFVQLMDFVRFVVDVPPFETTHLHGVQPAIVLFAVCGNPHTTVHGIYVNEILGRQNFDVHGNEPEYRLGYCPIEIDGPFAVAKTFLPPGYKGTPEYDLLHGSGLGSSEKTRLLSLAKNHVRDHDQAEEWIPLVKWFHENGIPQVRQGVQSYDEILEMRLDETRKVFEPIVKRFSESV</sequence>
<gene>
    <name evidence="2" type="ORF">F1728_04210</name>
</gene>
<dbReference type="AlphaFoldDB" id="A0A6I6AA84"/>
<reference evidence="2 3" key="1">
    <citation type="submission" date="2019-09" db="EMBL/GenBank/DDBJ databases">
        <title>Gimesia benthica sp. nov., a novel bacterium isolated from deep-sea water of the Northwest Indian Ocean.</title>
        <authorList>
            <person name="Dai X."/>
        </authorList>
    </citation>
    <scope>NUCLEOTIDE SEQUENCE [LARGE SCALE GENOMIC DNA]</scope>
    <source>
        <strain evidence="2 3">E7</strain>
    </source>
</reference>
<dbReference type="RefSeq" id="WP_155363033.1">
    <property type="nucleotide sequence ID" value="NZ_CP043930.1"/>
</dbReference>
<accession>A0A6I6AA84</accession>
<dbReference type="KEGG" id="gim:F1728_04210"/>